<reference evidence="2" key="2">
    <citation type="submission" date="2024-01" db="EMBL/GenBank/DDBJ databases">
        <title>Comparative genomics of Cryptococcus and Kwoniella reveals pathogenesis evolution and contrasting modes of karyotype evolution via chromosome fusion or intercentromeric recombination.</title>
        <authorList>
            <person name="Coelho M.A."/>
            <person name="David-Palma M."/>
            <person name="Shea T."/>
            <person name="Bowers K."/>
            <person name="McGinley-Smith S."/>
            <person name="Mohammad A.W."/>
            <person name="Gnirke A."/>
            <person name="Yurkov A.M."/>
            <person name="Nowrousian M."/>
            <person name="Sun S."/>
            <person name="Cuomo C.A."/>
            <person name="Heitman J."/>
        </authorList>
    </citation>
    <scope>NUCLEOTIDE SEQUENCE</scope>
    <source>
        <strain evidence="2">CBS 12478</strain>
    </source>
</reference>
<keyword evidence="3" id="KW-1185">Reference proteome</keyword>
<reference evidence="2" key="1">
    <citation type="submission" date="2017-08" db="EMBL/GenBank/DDBJ databases">
        <authorList>
            <person name="Cuomo C."/>
            <person name="Billmyre B."/>
            <person name="Heitman J."/>
        </authorList>
    </citation>
    <scope>NUCLEOTIDE SEQUENCE</scope>
    <source>
        <strain evidence="2">CBS 12478</strain>
    </source>
</reference>
<evidence type="ECO:0000313" key="3">
    <source>
        <dbReference type="Proteomes" id="UP000322225"/>
    </source>
</evidence>
<gene>
    <name evidence="2" type="ORF">CI109_102852</name>
</gene>
<dbReference type="EMBL" id="CP144055">
    <property type="protein sequence ID" value="WWD18402.1"/>
    <property type="molecule type" value="Genomic_DNA"/>
</dbReference>
<accession>A0AAJ8MWY0</accession>
<evidence type="ECO:0000256" key="1">
    <source>
        <dbReference type="SAM" id="MobiDB-lite"/>
    </source>
</evidence>
<proteinExistence type="predicted"/>
<dbReference type="AlphaFoldDB" id="A0AAJ8MWY0"/>
<evidence type="ECO:0000313" key="2">
    <source>
        <dbReference type="EMBL" id="WWD18402.1"/>
    </source>
</evidence>
<dbReference type="KEGG" id="ksn:90829944"/>
<sequence length="125" mass="13741">MGQSDHPDTNNEQTHLNNPPAYPNGSAPIVISSDQPSGQPPMSKLSDINPFENSTLPAIRTKPASDAARQALNLSCNWYRTDSNYNPVSGQLESTPRNAGDEFECTFFWGCCTLRVSQKLNMQLP</sequence>
<protein>
    <submittedName>
        <fullName evidence="2">Uncharacterized protein</fullName>
    </submittedName>
</protein>
<dbReference type="Proteomes" id="UP000322225">
    <property type="component" value="Chromosome 5"/>
</dbReference>
<name>A0AAJ8MWY0_9TREE</name>
<feature type="region of interest" description="Disordered" evidence="1">
    <location>
        <begin position="1"/>
        <end position="64"/>
    </location>
</feature>
<dbReference type="GeneID" id="90829944"/>
<organism evidence="2 3">
    <name type="scientific">Kwoniella shandongensis</name>
    <dbReference type="NCBI Taxonomy" id="1734106"/>
    <lineage>
        <taxon>Eukaryota</taxon>
        <taxon>Fungi</taxon>
        <taxon>Dikarya</taxon>
        <taxon>Basidiomycota</taxon>
        <taxon>Agaricomycotina</taxon>
        <taxon>Tremellomycetes</taxon>
        <taxon>Tremellales</taxon>
        <taxon>Cryptococcaceae</taxon>
        <taxon>Kwoniella</taxon>
    </lineage>
</organism>
<dbReference type="RefSeq" id="XP_065823277.1">
    <property type="nucleotide sequence ID" value="XM_065967205.1"/>
</dbReference>